<dbReference type="Pfam" id="PF17866">
    <property type="entry name" value="AAA_lid_6"/>
    <property type="match status" value="2"/>
</dbReference>
<dbReference type="InterPro" id="IPR050773">
    <property type="entry name" value="CbxX/CfxQ_RuBisCO_ESX"/>
</dbReference>
<dbReference type="Gene3D" id="3.40.50.300">
    <property type="entry name" value="P-loop containing nucleotide triphosphate hydrolases"/>
    <property type="match status" value="2"/>
</dbReference>
<proteinExistence type="inferred from homology"/>
<evidence type="ECO:0000256" key="3">
    <source>
        <dbReference type="ARBA" id="ARBA00022840"/>
    </source>
</evidence>
<name>A0A2P7EBL3_9SYNE</name>
<evidence type="ECO:0000313" key="7">
    <source>
        <dbReference type="Proteomes" id="UP000240206"/>
    </source>
</evidence>
<feature type="compositionally biased region" description="Polar residues" evidence="4">
    <location>
        <begin position="185"/>
        <end position="195"/>
    </location>
</feature>
<evidence type="ECO:0000256" key="2">
    <source>
        <dbReference type="ARBA" id="ARBA00022741"/>
    </source>
</evidence>
<keyword evidence="2" id="KW-0547">Nucleotide-binding</keyword>
<evidence type="ECO:0000256" key="4">
    <source>
        <dbReference type="SAM" id="MobiDB-lite"/>
    </source>
</evidence>
<dbReference type="InterPro" id="IPR041627">
    <property type="entry name" value="AAA_lid_6"/>
</dbReference>
<dbReference type="InterPro" id="IPR003593">
    <property type="entry name" value="AAA+_ATPase"/>
</dbReference>
<accession>A0A2P7EBL3</accession>
<dbReference type="FunFam" id="3.40.50.300:FF:000216">
    <property type="entry name" value="Type VII secretion ATPase EccA"/>
    <property type="match status" value="2"/>
</dbReference>
<dbReference type="AlphaFoldDB" id="A0A2P7EBL3"/>
<dbReference type="Pfam" id="PF00004">
    <property type="entry name" value="AAA"/>
    <property type="match status" value="2"/>
</dbReference>
<feature type="domain" description="AAA+ ATPase" evidence="5">
    <location>
        <begin position="255"/>
        <end position="393"/>
    </location>
</feature>
<comment type="similarity">
    <text evidence="1">Belongs to the CbxX/CfxQ family.</text>
</comment>
<protein>
    <submittedName>
        <fullName evidence="6">Stage V sporulation protein K</fullName>
    </submittedName>
</protein>
<dbReference type="SUPFAM" id="SSF52540">
    <property type="entry name" value="P-loop containing nucleoside triphosphate hydrolases"/>
    <property type="match status" value="2"/>
</dbReference>
<dbReference type="InterPro" id="IPR027417">
    <property type="entry name" value="P-loop_NTPase"/>
</dbReference>
<dbReference type="Gene3D" id="1.10.8.60">
    <property type="match status" value="2"/>
</dbReference>
<dbReference type="PANTHER" id="PTHR43392">
    <property type="entry name" value="AAA-TYPE ATPASE FAMILY PROTEIN / ANKYRIN REPEAT FAMILY PROTEIN"/>
    <property type="match status" value="1"/>
</dbReference>
<dbReference type="PRINTS" id="PR00819">
    <property type="entry name" value="CBXCFQXSUPER"/>
</dbReference>
<feature type="domain" description="AAA+ ATPase" evidence="5">
    <location>
        <begin position="532"/>
        <end position="671"/>
    </location>
</feature>
<feature type="region of interest" description="Disordered" evidence="4">
    <location>
        <begin position="183"/>
        <end position="202"/>
    </location>
</feature>
<dbReference type="GO" id="GO:0005524">
    <property type="term" value="F:ATP binding"/>
    <property type="evidence" value="ECO:0007669"/>
    <property type="project" value="UniProtKB-KW"/>
</dbReference>
<evidence type="ECO:0000256" key="1">
    <source>
        <dbReference type="ARBA" id="ARBA00010378"/>
    </source>
</evidence>
<dbReference type="EMBL" id="PXVC01000099">
    <property type="protein sequence ID" value="PSI00588.1"/>
    <property type="molecule type" value="Genomic_DNA"/>
</dbReference>
<evidence type="ECO:0000259" key="5">
    <source>
        <dbReference type="SMART" id="SM00382"/>
    </source>
</evidence>
<comment type="caution">
    <text evidence="6">The sequence shown here is derived from an EMBL/GenBank/DDBJ whole genome shotgun (WGS) entry which is preliminary data.</text>
</comment>
<dbReference type="GO" id="GO:0016887">
    <property type="term" value="F:ATP hydrolysis activity"/>
    <property type="evidence" value="ECO:0007669"/>
    <property type="project" value="InterPro"/>
</dbReference>
<dbReference type="InterPro" id="IPR000641">
    <property type="entry name" value="CbxX/CfxQ"/>
</dbReference>
<dbReference type="Proteomes" id="UP000240206">
    <property type="component" value="Unassembled WGS sequence"/>
</dbReference>
<evidence type="ECO:0000313" key="6">
    <source>
        <dbReference type="EMBL" id="PSI00588.1"/>
    </source>
</evidence>
<dbReference type="InterPro" id="IPR003959">
    <property type="entry name" value="ATPase_AAA_core"/>
</dbReference>
<dbReference type="CDD" id="cd00009">
    <property type="entry name" value="AAA"/>
    <property type="match status" value="2"/>
</dbReference>
<dbReference type="PANTHER" id="PTHR43392:SF2">
    <property type="entry name" value="AAA-TYPE ATPASE FAMILY PROTEIN _ ANKYRIN REPEAT FAMILY PROTEIN"/>
    <property type="match status" value="1"/>
</dbReference>
<sequence>MSDPATEAKRFADEHPILLQLPVLLNDHTGIIATSITVAFEVVAREEEAINEKAVNLYQALLRAFLPGKDLDALMAATSYESLQQKDLSIKLDKRFLRVQEAVKELYQQYSGDSENPLESYVNTLVALVEMFCEAMERSNTSSTLILGTFSKGLELSIEASITPNPNPISLLQLIERAGGEIASDEQNSANNKSTKGLKDPDLNNKTIEQQLKLLLKDIDALVGMQLVKQQLEELAQFCLMQEERKSLGLGVQKAGFHMVFTGNPGTGKTTVARQVGVMMKRLGWLSKGHFTEVSRADLVGGYLGQTAIKTQEVLEEALGGVLFLDEAYSLTPDGDDEDTFGQEAIDTILAFMENNRDDILLIAAGYHEEMLRFIDANPGLRSRFTRFIDFPDYCKGELEEIFVGMANDSQFTLKDETREKLPQLIDQTLRKRSKGFGNAREVRNLFEATLTRQAARLADLASRSIDDHTSIHADDLPLEDQMPKSGQELPSLAELEKLVGVEEVKQELRTLLNLVKVQQLRRNQNLPTADFGCHLVFAGNPGTGKTTVARILARELKNIGYCRQGQLIEVDRSGLVAGYSGQTALKVQQVVETALGGVLFIDEAYTLCEDSTDNNLGQEAIDTLLKLMEDHRNDLVVIVAGYTEKMEMFLESNPGLRSRFTKVISFRDYSPTELEEILVTMLTKEVLKLSPEAVEQLKVIFNNLAFSEKNAFANGRSVRKIYETLRANQANRLMESNPASLTTDQLSTITSDDVLPLLS</sequence>
<dbReference type="SMART" id="SM00382">
    <property type="entry name" value="AAA"/>
    <property type="match status" value="2"/>
</dbReference>
<keyword evidence="3" id="KW-0067">ATP-binding</keyword>
<organism evidence="6 7">
    <name type="scientific">Synechococcus lacustris str. Tous</name>
    <dbReference type="NCBI Taxonomy" id="1910958"/>
    <lineage>
        <taxon>Bacteria</taxon>
        <taxon>Bacillati</taxon>
        <taxon>Cyanobacteriota</taxon>
        <taxon>Cyanophyceae</taxon>
        <taxon>Synechococcales</taxon>
        <taxon>Synechococcaceae</taxon>
        <taxon>Synechococcus</taxon>
    </lineage>
</organism>
<reference evidence="7" key="1">
    <citation type="submission" date="2018-03" db="EMBL/GenBank/DDBJ databases">
        <title>Ecological and genomic features of two cosmopolitan and abundant freshwater picocyanobacteria.</title>
        <authorList>
            <person name="Cabello-Yeves P.J."/>
            <person name="Picazo A."/>
            <person name="Camacho A."/>
            <person name="Callieri C."/>
            <person name="Rosselli R."/>
            <person name="Roda-Garcia J."/>
            <person name="Coutinho F.H."/>
            <person name="Rodriguez-Valera F."/>
        </authorList>
    </citation>
    <scope>NUCLEOTIDE SEQUENCE [LARGE SCALE GENOMIC DNA]</scope>
    <source>
        <strain evidence="7">Tous</strain>
    </source>
</reference>
<gene>
    <name evidence="6" type="ORF">C7K08_12375</name>
</gene>
<dbReference type="RefSeq" id="WP_106500899.1">
    <property type="nucleotide sequence ID" value="NZ_PXVC01000099.1"/>
</dbReference>
<keyword evidence="7" id="KW-1185">Reference proteome</keyword>